<dbReference type="InterPro" id="IPR000182">
    <property type="entry name" value="GNAT_dom"/>
</dbReference>
<dbReference type="EMBL" id="MU157853">
    <property type="protein sequence ID" value="KAF9528432.1"/>
    <property type="molecule type" value="Genomic_DNA"/>
</dbReference>
<comment type="caution">
    <text evidence="2">The sequence shown here is derived from an EMBL/GenBank/DDBJ whole genome shotgun (WGS) entry which is preliminary data.</text>
</comment>
<name>A0A9P6EGF6_9AGAR</name>
<dbReference type="SUPFAM" id="SSF55729">
    <property type="entry name" value="Acyl-CoA N-acyltransferases (Nat)"/>
    <property type="match status" value="1"/>
</dbReference>
<dbReference type="Gene3D" id="3.40.630.30">
    <property type="match status" value="1"/>
</dbReference>
<feature type="domain" description="N-acetyltransferase" evidence="1">
    <location>
        <begin position="24"/>
        <end position="175"/>
    </location>
</feature>
<dbReference type="Proteomes" id="UP000807306">
    <property type="component" value="Unassembled WGS sequence"/>
</dbReference>
<accession>A0A9P6EGF6</accession>
<dbReference type="InterPro" id="IPR016181">
    <property type="entry name" value="Acyl_CoA_acyltransferase"/>
</dbReference>
<dbReference type="OrthoDB" id="64477at2759"/>
<proteinExistence type="predicted"/>
<feature type="non-terminal residue" evidence="2">
    <location>
        <position position="1"/>
    </location>
</feature>
<reference evidence="2" key="1">
    <citation type="submission" date="2020-11" db="EMBL/GenBank/DDBJ databases">
        <authorList>
            <consortium name="DOE Joint Genome Institute"/>
            <person name="Ahrendt S."/>
            <person name="Riley R."/>
            <person name="Andreopoulos W."/>
            <person name="Labutti K."/>
            <person name="Pangilinan J."/>
            <person name="Ruiz-Duenas F.J."/>
            <person name="Barrasa J.M."/>
            <person name="Sanchez-Garcia M."/>
            <person name="Camarero S."/>
            <person name="Miyauchi S."/>
            <person name="Serrano A."/>
            <person name="Linde D."/>
            <person name="Babiker R."/>
            <person name="Drula E."/>
            <person name="Ayuso-Fernandez I."/>
            <person name="Pacheco R."/>
            <person name="Padilla G."/>
            <person name="Ferreira P."/>
            <person name="Barriuso J."/>
            <person name="Kellner H."/>
            <person name="Castanera R."/>
            <person name="Alfaro M."/>
            <person name="Ramirez L."/>
            <person name="Pisabarro A.G."/>
            <person name="Kuo A."/>
            <person name="Tritt A."/>
            <person name="Lipzen A."/>
            <person name="He G."/>
            <person name="Yan M."/>
            <person name="Ng V."/>
            <person name="Cullen D."/>
            <person name="Martin F."/>
            <person name="Rosso M.-N."/>
            <person name="Henrissat B."/>
            <person name="Hibbett D."/>
            <person name="Martinez A.T."/>
            <person name="Grigoriev I.V."/>
        </authorList>
    </citation>
    <scope>NUCLEOTIDE SEQUENCE</scope>
    <source>
        <strain evidence="2">CBS 506.95</strain>
    </source>
</reference>
<gene>
    <name evidence="2" type="ORF">CPB83DRAFT_854609</name>
</gene>
<keyword evidence="3" id="KW-1185">Reference proteome</keyword>
<evidence type="ECO:0000313" key="3">
    <source>
        <dbReference type="Proteomes" id="UP000807306"/>
    </source>
</evidence>
<organism evidence="2 3">
    <name type="scientific">Crepidotus variabilis</name>
    <dbReference type="NCBI Taxonomy" id="179855"/>
    <lineage>
        <taxon>Eukaryota</taxon>
        <taxon>Fungi</taxon>
        <taxon>Dikarya</taxon>
        <taxon>Basidiomycota</taxon>
        <taxon>Agaricomycotina</taxon>
        <taxon>Agaricomycetes</taxon>
        <taxon>Agaricomycetidae</taxon>
        <taxon>Agaricales</taxon>
        <taxon>Agaricineae</taxon>
        <taxon>Crepidotaceae</taxon>
        <taxon>Crepidotus</taxon>
    </lineage>
</organism>
<dbReference type="PANTHER" id="PTHR43792">
    <property type="entry name" value="GNAT FAMILY, PUTATIVE (AFU_ORTHOLOGUE AFUA_3G00765)-RELATED-RELATED"/>
    <property type="match status" value="1"/>
</dbReference>
<dbReference type="InterPro" id="IPR051531">
    <property type="entry name" value="N-acetyltransferase"/>
</dbReference>
<protein>
    <submittedName>
        <fullName evidence="2">GNAT domain-containing protein</fullName>
    </submittedName>
</protein>
<dbReference type="PANTHER" id="PTHR43792:SF16">
    <property type="entry name" value="N-ACETYLTRANSFERASE DOMAIN-CONTAINING PROTEIN"/>
    <property type="match status" value="1"/>
</dbReference>
<evidence type="ECO:0000259" key="1">
    <source>
        <dbReference type="Pfam" id="PF13302"/>
    </source>
</evidence>
<evidence type="ECO:0000313" key="2">
    <source>
        <dbReference type="EMBL" id="KAF9528432.1"/>
    </source>
</evidence>
<sequence>MSENITPVVTPRLVTLRSRLPSARIFLRSPKKTDSYSLTCRAHDPECTKYLPWIANPKTPITVESNERQIKNWRASSFVKEIFFCIVLLDKTEAKQDPSQDRLATIGETGLAPLDLDKKTAEVGVMLASGAIRGKGYAVEALDMCFAYGFDVLGLGSIYVNTDRDNEPMKGLMEKKFGVEAVWREKQLDWSFATDRKWWDQRQAEKGEQKMIVDDKVEDWFEEK</sequence>
<dbReference type="Pfam" id="PF13302">
    <property type="entry name" value="Acetyltransf_3"/>
    <property type="match status" value="1"/>
</dbReference>
<dbReference type="AlphaFoldDB" id="A0A9P6EGF6"/>
<dbReference type="GO" id="GO:0016747">
    <property type="term" value="F:acyltransferase activity, transferring groups other than amino-acyl groups"/>
    <property type="evidence" value="ECO:0007669"/>
    <property type="project" value="InterPro"/>
</dbReference>